<dbReference type="InterPro" id="IPR051343">
    <property type="entry name" value="G-type_lectin_kinases/EP1-like"/>
</dbReference>
<evidence type="ECO:0000259" key="2">
    <source>
        <dbReference type="PROSITE" id="PS50011"/>
    </source>
</evidence>
<dbReference type="InterPro" id="IPR000719">
    <property type="entry name" value="Prot_kinase_dom"/>
</dbReference>
<reference evidence="3 4" key="1">
    <citation type="journal article" date="2020" name="Mol. Biol. Evol.">
        <title>Distinct Expression and Methylation Patterns for Genes with Different Fates following a Single Whole-Genome Duplication in Flowering Plants.</title>
        <authorList>
            <person name="Shi T."/>
            <person name="Rahmani R.S."/>
            <person name="Gugger P.F."/>
            <person name="Wang M."/>
            <person name="Li H."/>
            <person name="Zhang Y."/>
            <person name="Li Z."/>
            <person name="Wang Q."/>
            <person name="Van de Peer Y."/>
            <person name="Marchal K."/>
            <person name="Chen J."/>
        </authorList>
    </citation>
    <scope>NUCLEOTIDE SEQUENCE [LARGE SCALE GENOMIC DNA]</scope>
    <source>
        <tissue evidence="3">Leaf</tissue>
    </source>
</reference>
<evidence type="ECO:0000256" key="1">
    <source>
        <dbReference type="ARBA" id="ARBA00022729"/>
    </source>
</evidence>
<sequence length="145" mass="16478">MSKLVMKNQNSGFSRVRGTRGYLAPEWMMNLEIDAKADVYSYGIVLLELLSGKGALGFRLEEPQENDCNHLVQWARQKAKQRQGISEIVDPTLDGEYDIEKLKKFESVALLCVGEDRNTRPPMSRVVELLVGEDKSQSDEDRGDW</sequence>
<comment type="caution">
    <text evidence="3">The sequence shown here is derived from an EMBL/GenBank/DDBJ whole genome shotgun (WGS) entry which is preliminary data.</text>
</comment>
<feature type="domain" description="Protein kinase" evidence="2">
    <location>
        <begin position="1"/>
        <end position="130"/>
    </location>
</feature>
<protein>
    <recommendedName>
        <fullName evidence="2">Protein kinase domain-containing protein</fullName>
    </recommendedName>
</protein>
<evidence type="ECO:0000313" key="3">
    <source>
        <dbReference type="EMBL" id="DAD35946.1"/>
    </source>
</evidence>
<gene>
    <name evidence="3" type="ORF">HUJ06_006586</name>
</gene>
<dbReference type="PANTHER" id="PTHR47976:SF25">
    <property type="entry name" value="RECEPTOR-LIKE SERINE_THREONINE-PROTEIN KINASE"/>
    <property type="match status" value="1"/>
</dbReference>
<dbReference type="InterPro" id="IPR011009">
    <property type="entry name" value="Kinase-like_dom_sf"/>
</dbReference>
<evidence type="ECO:0000313" key="4">
    <source>
        <dbReference type="Proteomes" id="UP000607653"/>
    </source>
</evidence>
<keyword evidence="4" id="KW-1185">Reference proteome</keyword>
<dbReference type="PANTHER" id="PTHR47976">
    <property type="entry name" value="G-TYPE LECTIN S-RECEPTOR-LIKE SERINE/THREONINE-PROTEIN KINASE SD2-5"/>
    <property type="match status" value="1"/>
</dbReference>
<dbReference type="Proteomes" id="UP000607653">
    <property type="component" value="Unassembled WGS sequence"/>
</dbReference>
<dbReference type="GO" id="GO:0005524">
    <property type="term" value="F:ATP binding"/>
    <property type="evidence" value="ECO:0007669"/>
    <property type="project" value="InterPro"/>
</dbReference>
<dbReference type="Gene3D" id="1.10.510.10">
    <property type="entry name" value="Transferase(Phosphotransferase) domain 1"/>
    <property type="match status" value="1"/>
</dbReference>
<name>A0A822YYY7_NELNU</name>
<dbReference type="SUPFAM" id="SSF56112">
    <property type="entry name" value="Protein kinase-like (PK-like)"/>
    <property type="match status" value="1"/>
</dbReference>
<organism evidence="3 4">
    <name type="scientific">Nelumbo nucifera</name>
    <name type="common">Sacred lotus</name>
    <dbReference type="NCBI Taxonomy" id="4432"/>
    <lineage>
        <taxon>Eukaryota</taxon>
        <taxon>Viridiplantae</taxon>
        <taxon>Streptophyta</taxon>
        <taxon>Embryophyta</taxon>
        <taxon>Tracheophyta</taxon>
        <taxon>Spermatophyta</taxon>
        <taxon>Magnoliopsida</taxon>
        <taxon>Proteales</taxon>
        <taxon>Nelumbonaceae</taxon>
        <taxon>Nelumbo</taxon>
    </lineage>
</organism>
<dbReference type="PROSITE" id="PS50011">
    <property type="entry name" value="PROTEIN_KINASE_DOM"/>
    <property type="match status" value="1"/>
</dbReference>
<accession>A0A822YYY7</accession>
<keyword evidence="1" id="KW-0732">Signal</keyword>
<dbReference type="Pfam" id="PF00069">
    <property type="entry name" value="Pkinase"/>
    <property type="match status" value="1"/>
</dbReference>
<proteinExistence type="predicted"/>
<dbReference type="GO" id="GO:0004672">
    <property type="term" value="F:protein kinase activity"/>
    <property type="evidence" value="ECO:0007669"/>
    <property type="project" value="InterPro"/>
</dbReference>
<dbReference type="AlphaFoldDB" id="A0A822YYY7"/>
<dbReference type="EMBL" id="DUZY01000004">
    <property type="protein sequence ID" value="DAD35946.1"/>
    <property type="molecule type" value="Genomic_DNA"/>
</dbReference>